<dbReference type="SUPFAM" id="SSF109998">
    <property type="entry name" value="Triger factor/SurA peptide-binding domain-like"/>
    <property type="match status" value="1"/>
</dbReference>
<evidence type="ECO:0000256" key="1">
    <source>
        <dbReference type="ARBA" id="ARBA00000971"/>
    </source>
</evidence>
<evidence type="ECO:0000256" key="7">
    <source>
        <dbReference type="SAM" id="MobiDB-lite"/>
    </source>
</evidence>
<dbReference type="GO" id="GO:0003755">
    <property type="term" value="F:peptidyl-prolyl cis-trans isomerase activity"/>
    <property type="evidence" value="ECO:0007669"/>
    <property type="project" value="UniProtKB-KW"/>
</dbReference>
<keyword evidence="10" id="KW-1185">Reference proteome</keyword>
<feature type="domain" description="PpiC" evidence="8">
    <location>
        <begin position="190"/>
        <end position="291"/>
    </location>
</feature>
<dbReference type="Gene3D" id="1.10.4030.10">
    <property type="entry name" value="Porin chaperone SurA, peptide-binding domain"/>
    <property type="match status" value="1"/>
</dbReference>
<reference evidence="9 10" key="1">
    <citation type="submission" date="2017-06" db="EMBL/GenBank/DDBJ databases">
        <authorList>
            <person name="Kim H.J."/>
            <person name="Triplett B.A."/>
        </authorList>
    </citation>
    <scope>NUCLEOTIDE SEQUENCE [LARGE SCALE GENOMIC DNA]</scope>
    <source>
        <strain evidence="9 10">DSM 18704</strain>
    </source>
</reference>
<dbReference type="EMBL" id="FZOU01000007">
    <property type="protein sequence ID" value="SNT31421.1"/>
    <property type="molecule type" value="Genomic_DNA"/>
</dbReference>
<dbReference type="PROSITE" id="PS50198">
    <property type="entry name" value="PPIC_PPIASE_2"/>
    <property type="match status" value="1"/>
</dbReference>
<evidence type="ECO:0000256" key="6">
    <source>
        <dbReference type="PROSITE-ProRule" id="PRU00278"/>
    </source>
</evidence>
<dbReference type="InterPro" id="IPR023058">
    <property type="entry name" value="PPIase_PpiC_CS"/>
</dbReference>
<accession>A0A239LLS2</accession>
<gene>
    <name evidence="9" type="ORF">SAMN05421770_107128</name>
</gene>
<evidence type="ECO:0000256" key="2">
    <source>
        <dbReference type="ARBA" id="ARBA00013194"/>
    </source>
</evidence>
<evidence type="ECO:0000259" key="8">
    <source>
        <dbReference type="PROSITE" id="PS50198"/>
    </source>
</evidence>
<feature type="compositionally biased region" description="Polar residues" evidence="7">
    <location>
        <begin position="244"/>
        <end position="255"/>
    </location>
</feature>
<evidence type="ECO:0000256" key="3">
    <source>
        <dbReference type="ARBA" id="ARBA00022729"/>
    </source>
</evidence>
<name>A0A239LLS2_9BACT</name>
<proteinExistence type="predicted"/>
<organism evidence="9 10">
    <name type="scientific">Granulicella rosea</name>
    <dbReference type="NCBI Taxonomy" id="474952"/>
    <lineage>
        <taxon>Bacteria</taxon>
        <taxon>Pseudomonadati</taxon>
        <taxon>Acidobacteriota</taxon>
        <taxon>Terriglobia</taxon>
        <taxon>Terriglobales</taxon>
        <taxon>Acidobacteriaceae</taxon>
        <taxon>Granulicella</taxon>
    </lineage>
</organism>
<dbReference type="InterPro" id="IPR046357">
    <property type="entry name" value="PPIase_dom_sf"/>
</dbReference>
<dbReference type="PROSITE" id="PS01096">
    <property type="entry name" value="PPIC_PPIASE_1"/>
    <property type="match status" value="1"/>
</dbReference>
<protein>
    <recommendedName>
        <fullName evidence="2">peptidylprolyl isomerase</fullName>
        <ecNumber evidence="2">5.2.1.8</ecNumber>
    </recommendedName>
</protein>
<evidence type="ECO:0000256" key="4">
    <source>
        <dbReference type="ARBA" id="ARBA00023110"/>
    </source>
</evidence>
<dbReference type="SUPFAM" id="SSF54534">
    <property type="entry name" value="FKBP-like"/>
    <property type="match status" value="1"/>
</dbReference>
<keyword evidence="4 6" id="KW-0697">Rotamase</keyword>
<feature type="region of interest" description="Disordered" evidence="7">
    <location>
        <begin position="244"/>
        <end position="265"/>
    </location>
</feature>
<dbReference type="EC" id="5.2.1.8" evidence="2"/>
<dbReference type="InterPro" id="IPR000297">
    <property type="entry name" value="PPIase_PpiC"/>
</dbReference>
<dbReference type="InterPro" id="IPR050245">
    <property type="entry name" value="PrsA_foldase"/>
</dbReference>
<dbReference type="Pfam" id="PF00639">
    <property type="entry name" value="Rotamase"/>
    <property type="match status" value="1"/>
</dbReference>
<keyword evidence="3" id="KW-0732">Signal</keyword>
<dbReference type="Pfam" id="PF13624">
    <property type="entry name" value="SurA_N_3"/>
    <property type="match status" value="1"/>
</dbReference>
<dbReference type="PANTHER" id="PTHR47245">
    <property type="entry name" value="PEPTIDYLPROLYL ISOMERASE"/>
    <property type="match status" value="1"/>
</dbReference>
<dbReference type="InterPro" id="IPR027304">
    <property type="entry name" value="Trigger_fact/SurA_dom_sf"/>
</dbReference>
<evidence type="ECO:0000313" key="10">
    <source>
        <dbReference type="Proteomes" id="UP000198356"/>
    </source>
</evidence>
<dbReference type="Gene3D" id="3.10.50.40">
    <property type="match status" value="1"/>
</dbReference>
<evidence type="ECO:0000256" key="5">
    <source>
        <dbReference type="ARBA" id="ARBA00023235"/>
    </source>
</evidence>
<sequence>MPNLMEPVNAHRTTSAGARMHVLAPAALILALALAGCKAKPNADVVATVNGHAIMRAEMEKMYTAQLGEAAQQQQGQPSSEQADSLRLGVLRELIDEEVLQQRAAKMNLTATDAEVDAKLAEMKAPYTEEQFDQRLKASSHTLDEVKHDLRHTLTINKLLNKEINSKITVSDADINNYYSLHKAEFNNIETQYHLAQILVTSDGAQRANNLQGSKASNDEEARKKIAALRNRVDSGEDFGSLAMNFSENPQTSASGGDMGSVSESQLRSNPVVFQAISGLKPGGVTPILPFPDPQDPKKIGGYAIFQLISRDPAGQHDVKEPQIQQRIRQGLHDARAQLLKGAYFEMLRDQSKVENFFAEQIFKNDAH</sequence>
<evidence type="ECO:0000313" key="9">
    <source>
        <dbReference type="EMBL" id="SNT31421.1"/>
    </source>
</evidence>
<dbReference type="AlphaFoldDB" id="A0A239LLS2"/>
<keyword evidence="5 6" id="KW-0413">Isomerase</keyword>
<dbReference type="Proteomes" id="UP000198356">
    <property type="component" value="Unassembled WGS sequence"/>
</dbReference>
<dbReference type="PANTHER" id="PTHR47245:SF1">
    <property type="entry name" value="FOLDASE PROTEIN PRSA"/>
    <property type="match status" value="1"/>
</dbReference>
<comment type="catalytic activity">
    <reaction evidence="1">
        <text>[protein]-peptidylproline (omega=180) = [protein]-peptidylproline (omega=0)</text>
        <dbReference type="Rhea" id="RHEA:16237"/>
        <dbReference type="Rhea" id="RHEA-COMP:10747"/>
        <dbReference type="Rhea" id="RHEA-COMP:10748"/>
        <dbReference type="ChEBI" id="CHEBI:83833"/>
        <dbReference type="ChEBI" id="CHEBI:83834"/>
        <dbReference type="EC" id="5.2.1.8"/>
    </reaction>
</comment>